<organism evidence="6 7">
    <name type="scientific">Chenggangzhangella methanolivorans</name>
    <dbReference type="NCBI Taxonomy" id="1437009"/>
    <lineage>
        <taxon>Bacteria</taxon>
        <taxon>Pseudomonadati</taxon>
        <taxon>Pseudomonadota</taxon>
        <taxon>Alphaproteobacteria</taxon>
        <taxon>Hyphomicrobiales</taxon>
        <taxon>Methylopilaceae</taxon>
        <taxon>Chenggangzhangella</taxon>
    </lineage>
</organism>
<dbReference type="InterPro" id="IPR000847">
    <property type="entry name" value="LysR_HTH_N"/>
</dbReference>
<evidence type="ECO:0000256" key="4">
    <source>
        <dbReference type="ARBA" id="ARBA00023163"/>
    </source>
</evidence>
<dbReference type="Pfam" id="PF00126">
    <property type="entry name" value="HTH_1"/>
    <property type="match status" value="1"/>
</dbReference>
<dbReference type="Pfam" id="PF03466">
    <property type="entry name" value="LysR_substrate"/>
    <property type="match status" value="1"/>
</dbReference>
<dbReference type="InterPro" id="IPR005119">
    <property type="entry name" value="LysR_subst-bd"/>
</dbReference>
<sequence length="306" mass="32049">MTLEQLRIFVAVAEREHVTRAAHDLRLTQSAVSSAVSTLEGRYATKLFDRIGRRIALTDAGRVFLGEARAVLARAAAAEAVLGDLAGLKKGRLALAASQTVASYWLPAVIHAFQERFPGVAVTLDIANTEIVAEAVMDGAADLGVVEGAVDEPALEATPVAEDEIVLVVGPGHPWADGRTLTGVDLVKARWVLREPGSGTRAVLEAAIAEVGVGVGALDVAIEFPSNEAVRAAVEAEAGAAVMSRMVAAASLASGKMTEAAFALPNRRFFALRRRDRYVTKASTAFLEMMAEIGEAPSKPASAPSL</sequence>
<dbReference type="RefSeq" id="WP_261404242.1">
    <property type="nucleotide sequence ID" value="NZ_CP081869.1"/>
</dbReference>
<dbReference type="EMBL" id="CP081869">
    <property type="protein sequence ID" value="QZO01021.1"/>
    <property type="molecule type" value="Genomic_DNA"/>
</dbReference>
<dbReference type="InterPro" id="IPR036388">
    <property type="entry name" value="WH-like_DNA-bd_sf"/>
</dbReference>
<keyword evidence="4" id="KW-0804">Transcription</keyword>
<evidence type="ECO:0000259" key="5">
    <source>
        <dbReference type="PROSITE" id="PS50931"/>
    </source>
</evidence>
<comment type="similarity">
    <text evidence="1">Belongs to the LysR transcriptional regulatory family.</text>
</comment>
<feature type="domain" description="HTH lysR-type" evidence="5">
    <location>
        <begin position="1"/>
        <end position="58"/>
    </location>
</feature>
<dbReference type="Gene3D" id="3.40.190.290">
    <property type="match status" value="1"/>
</dbReference>
<evidence type="ECO:0000256" key="2">
    <source>
        <dbReference type="ARBA" id="ARBA00023015"/>
    </source>
</evidence>
<name>A0A9E6UNF1_9HYPH</name>
<evidence type="ECO:0000256" key="3">
    <source>
        <dbReference type="ARBA" id="ARBA00023125"/>
    </source>
</evidence>
<protein>
    <submittedName>
        <fullName evidence="6">LysR family transcriptional regulator</fullName>
    </submittedName>
</protein>
<dbReference type="GO" id="GO:0003700">
    <property type="term" value="F:DNA-binding transcription factor activity"/>
    <property type="evidence" value="ECO:0007669"/>
    <property type="project" value="InterPro"/>
</dbReference>
<dbReference type="KEGG" id="cmet:K6K41_05330"/>
<dbReference type="PANTHER" id="PTHR30126:SF39">
    <property type="entry name" value="HTH-TYPE TRANSCRIPTIONAL REGULATOR CYSL"/>
    <property type="match status" value="1"/>
</dbReference>
<dbReference type="Proteomes" id="UP000825701">
    <property type="component" value="Chromosome"/>
</dbReference>
<dbReference type="PROSITE" id="PS50931">
    <property type="entry name" value="HTH_LYSR"/>
    <property type="match status" value="1"/>
</dbReference>
<keyword evidence="3" id="KW-0238">DNA-binding</keyword>
<dbReference type="PRINTS" id="PR00039">
    <property type="entry name" value="HTHLYSR"/>
</dbReference>
<dbReference type="GO" id="GO:0000976">
    <property type="term" value="F:transcription cis-regulatory region binding"/>
    <property type="evidence" value="ECO:0007669"/>
    <property type="project" value="TreeGrafter"/>
</dbReference>
<accession>A0A9E6UNF1</accession>
<dbReference type="InterPro" id="IPR036390">
    <property type="entry name" value="WH_DNA-bd_sf"/>
</dbReference>
<dbReference type="SUPFAM" id="SSF46785">
    <property type="entry name" value="Winged helix' DNA-binding domain"/>
    <property type="match status" value="1"/>
</dbReference>
<dbReference type="Gene3D" id="1.10.10.10">
    <property type="entry name" value="Winged helix-like DNA-binding domain superfamily/Winged helix DNA-binding domain"/>
    <property type="match status" value="1"/>
</dbReference>
<dbReference type="FunFam" id="1.10.10.10:FF:000001">
    <property type="entry name" value="LysR family transcriptional regulator"/>
    <property type="match status" value="1"/>
</dbReference>
<dbReference type="AlphaFoldDB" id="A0A9E6UNF1"/>
<evidence type="ECO:0000256" key="1">
    <source>
        <dbReference type="ARBA" id="ARBA00009437"/>
    </source>
</evidence>
<evidence type="ECO:0000313" key="6">
    <source>
        <dbReference type="EMBL" id="QZO01021.1"/>
    </source>
</evidence>
<keyword evidence="2" id="KW-0805">Transcription regulation</keyword>
<keyword evidence="7" id="KW-1185">Reference proteome</keyword>
<gene>
    <name evidence="6" type="ORF">K6K41_05330</name>
</gene>
<dbReference type="SUPFAM" id="SSF53850">
    <property type="entry name" value="Periplasmic binding protein-like II"/>
    <property type="match status" value="1"/>
</dbReference>
<reference evidence="6" key="1">
    <citation type="submission" date="2021-08" db="EMBL/GenBank/DDBJ databases">
        <authorList>
            <person name="Zhang H."/>
            <person name="Xu M."/>
            <person name="Yu Z."/>
            <person name="Yang L."/>
            <person name="Cai Y."/>
        </authorList>
    </citation>
    <scope>NUCLEOTIDE SEQUENCE</scope>
    <source>
        <strain evidence="6">CHL1</strain>
    </source>
</reference>
<proteinExistence type="inferred from homology"/>
<evidence type="ECO:0000313" key="7">
    <source>
        <dbReference type="Proteomes" id="UP000825701"/>
    </source>
</evidence>
<dbReference type="PANTHER" id="PTHR30126">
    <property type="entry name" value="HTH-TYPE TRANSCRIPTIONAL REGULATOR"/>
    <property type="match status" value="1"/>
</dbReference>